<evidence type="ECO:0000313" key="8">
    <source>
        <dbReference type="EMBL" id="SIO08246.1"/>
    </source>
</evidence>
<keyword evidence="5" id="KW-0472">Membrane</keyword>
<dbReference type="RefSeq" id="WP_074235016.1">
    <property type="nucleotide sequence ID" value="NZ_FSRK01000001.1"/>
</dbReference>
<evidence type="ECO:0000256" key="6">
    <source>
        <dbReference type="SAM" id="SignalP"/>
    </source>
</evidence>
<dbReference type="EMBL" id="FSRK01000001">
    <property type="protein sequence ID" value="SIO08246.1"/>
    <property type="molecule type" value="Genomic_DNA"/>
</dbReference>
<dbReference type="Gene3D" id="1.10.10.60">
    <property type="entry name" value="Homeodomain-like"/>
    <property type="match status" value="2"/>
</dbReference>
<keyword evidence="4" id="KW-0802">TPR repeat</keyword>
<feature type="repeat" description="TPR" evidence="4">
    <location>
        <begin position="258"/>
        <end position="291"/>
    </location>
</feature>
<evidence type="ECO:0000256" key="4">
    <source>
        <dbReference type="PROSITE-ProRule" id="PRU00339"/>
    </source>
</evidence>
<keyword evidence="6" id="KW-0732">Signal</keyword>
<dbReference type="InterPro" id="IPR019734">
    <property type="entry name" value="TPR_rpt"/>
</dbReference>
<dbReference type="SMART" id="SM00028">
    <property type="entry name" value="TPR"/>
    <property type="match status" value="3"/>
</dbReference>
<dbReference type="SMART" id="SM00342">
    <property type="entry name" value="HTH_ARAC"/>
    <property type="match status" value="1"/>
</dbReference>
<dbReference type="Pfam" id="PF12833">
    <property type="entry name" value="HTH_18"/>
    <property type="match status" value="1"/>
</dbReference>
<evidence type="ECO:0000256" key="5">
    <source>
        <dbReference type="SAM" id="Phobius"/>
    </source>
</evidence>
<evidence type="ECO:0000256" key="2">
    <source>
        <dbReference type="ARBA" id="ARBA00023125"/>
    </source>
</evidence>
<dbReference type="Proteomes" id="UP000185207">
    <property type="component" value="Unassembled WGS sequence"/>
</dbReference>
<evidence type="ECO:0000256" key="3">
    <source>
        <dbReference type="ARBA" id="ARBA00023163"/>
    </source>
</evidence>
<feature type="signal peptide" evidence="6">
    <location>
        <begin position="1"/>
        <end position="27"/>
    </location>
</feature>
<keyword evidence="5" id="KW-0812">Transmembrane</keyword>
<evidence type="ECO:0000259" key="7">
    <source>
        <dbReference type="PROSITE" id="PS01124"/>
    </source>
</evidence>
<keyword evidence="1" id="KW-0805">Transcription regulation</keyword>
<organism evidence="8 9">
    <name type="scientific">Epilithonimonas zeae</name>
    <dbReference type="NCBI Taxonomy" id="1416779"/>
    <lineage>
        <taxon>Bacteria</taxon>
        <taxon>Pseudomonadati</taxon>
        <taxon>Bacteroidota</taxon>
        <taxon>Flavobacteriia</taxon>
        <taxon>Flavobacteriales</taxon>
        <taxon>Weeksellaceae</taxon>
        <taxon>Chryseobacterium group</taxon>
        <taxon>Epilithonimonas</taxon>
    </lineage>
</organism>
<dbReference type="InterPro" id="IPR009057">
    <property type="entry name" value="Homeodomain-like_sf"/>
</dbReference>
<keyword evidence="3" id="KW-0804">Transcription</keyword>
<dbReference type="GO" id="GO:0043565">
    <property type="term" value="F:sequence-specific DNA binding"/>
    <property type="evidence" value="ECO:0007669"/>
    <property type="project" value="InterPro"/>
</dbReference>
<dbReference type="PROSITE" id="PS50005">
    <property type="entry name" value="TPR"/>
    <property type="match status" value="1"/>
</dbReference>
<gene>
    <name evidence="8" type="ORF">SAMN05444409_1914</name>
</gene>
<dbReference type="PANTHER" id="PTHR43280:SF29">
    <property type="entry name" value="ARAC-FAMILY TRANSCRIPTIONAL REGULATOR"/>
    <property type="match status" value="1"/>
</dbReference>
<feature type="domain" description="HTH araC/xylS-type" evidence="7">
    <location>
        <begin position="436"/>
        <end position="540"/>
    </location>
</feature>
<dbReference type="GO" id="GO:0003700">
    <property type="term" value="F:DNA-binding transcription factor activity"/>
    <property type="evidence" value="ECO:0007669"/>
    <property type="project" value="InterPro"/>
</dbReference>
<evidence type="ECO:0000313" key="9">
    <source>
        <dbReference type="Proteomes" id="UP000185207"/>
    </source>
</evidence>
<dbReference type="SUPFAM" id="SSF46689">
    <property type="entry name" value="Homeodomain-like"/>
    <property type="match status" value="1"/>
</dbReference>
<accession>A0A1N6GL55</accession>
<dbReference type="AlphaFoldDB" id="A0A1N6GL55"/>
<dbReference type="PANTHER" id="PTHR43280">
    <property type="entry name" value="ARAC-FAMILY TRANSCRIPTIONAL REGULATOR"/>
    <property type="match status" value="1"/>
</dbReference>
<sequence>MSINISSVIKRPIFLLMFICFSFHAYAAKILCPDNKEFDPLMDKAIKLNSENKTKEAIATLQQLIDLAKSIGCEKGQLAATKNMMLVYAQVGNYKKSLEVSNAVIHLALQQKNYKTLSTLYTTRATLYDELGLYEESLKNSEEAIKYAKLIPEEDIRHYELSFIYFNLSPYYQNRDDYQVLYYLKKSKEEIQKVKDNSKDISANKKVDMLISINMNLGTYYHDSKNKGRDIKLSEFYLMEGLKLLENVKEEINPDTTIDYYQAVMELYKTKKEYEKAIEYGQKVLTLEKSNSLPYARRVTYMVLAKSYLGIKENETSQKYLELFSKLNDSINSAEKEAVEVPVKKIISETKTNSEKQIKKIIIISAVLILLIVIGFLIYKRRSNRILHEKYQALIDKLKTEQKEIFPDEVEIEENPIESVKNTNVISDETQKTLLKKLQRFENSDRYLKKDINLAWMANHLNTNTKYLSELINTHRNKNFSNYINGLRIDYITRKLYENRMYRDYKISYLAEECGYASPQVFVIAFKKETGVTPSYFIEKLNKQFHTEAETA</sequence>
<feature type="transmembrane region" description="Helical" evidence="5">
    <location>
        <begin position="361"/>
        <end position="379"/>
    </location>
</feature>
<keyword evidence="9" id="KW-1185">Reference proteome</keyword>
<proteinExistence type="predicted"/>
<dbReference type="OrthoDB" id="5295174at2"/>
<evidence type="ECO:0000256" key="1">
    <source>
        <dbReference type="ARBA" id="ARBA00023015"/>
    </source>
</evidence>
<feature type="chain" id="PRO_5013201374" evidence="6">
    <location>
        <begin position="28"/>
        <end position="552"/>
    </location>
</feature>
<dbReference type="InterPro" id="IPR011990">
    <property type="entry name" value="TPR-like_helical_dom_sf"/>
</dbReference>
<keyword evidence="5" id="KW-1133">Transmembrane helix</keyword>
<protein>
    <submittedName>
        <fullName evidence="8">AraC-type DNA-binding protein</fullName>
    </submittedName>
</protein>
<dbReference type="STRING" id="1416779.SAMN05444409_1914"/>
<dbReference type="PROSITE" id="PS01124">
    <property type="entry name" value="HTH_ARAC_FAMILY_2"/>
    <property type="match status" value="1"/>
</dbReference>
<reference evidence="9" key="1">
    <citation type="submission" date="2016-11" db="EMBL/GenBank/DDBJ databases">
        <authorList>
            <person name="Varghese N."/>
            <person name="Submissions S."/>
        </authorList>
    </citation>
    <scope>NUCLEOTIDE SEQUENCE [LARGE SCALE GENOMIC DNA]</scope>
    <source>
        <strain evidence="9">DSM 27623</strain>
    </source>
</reference>
<keyword evidence="2 8" id="KW-0238">DNA-binding</keyword>
<name>A0A1N6GL55_9FLAO</name>
<dbReference type="Gene3D" id="1.25.40.10">
    <property type="entry name" value="Tetratricopeptide repeat domain"/>
    <property type="match status" value="2"/>
</dbReference>
<dbReference type="SUPFAM" id="SSF48452">
    <property type="entry name" value="TPR-like"/>
    <property type="match status" value="1"/>
</dbReference>
<dbReference type="InterPro" id="IPR018060">
    <property type="entry name" value="HTH_AraC"/>
</dbReference>